<organism evidence="2 3">
    <name type="scientific">Oncorhynchus mykiss</name>
    <name type="common">Rainbow trout</name>
    <name type="synonym">Salmo gairdneri</name>
    <dbReference type="NCBI Taxonomy" id="8022"/>
    <lineage>
        <taxon>Eukaryota</taxon>
        <taxon>Metazoa</taxon>
        <taxon>Chordata</taxon>
        <taxon>Craniata</taxon>
        <taxon>Vertebrata</taxon>
        <taxon>Euteleostomi</taxon>
        <taxon>Actinopterygii</taxon>
        <taxon>Neopterygii</taxon>
        <taxon>Teleostei</taxon>
        <taxon>Protacanthopterygii</taxon>
        <taxon>Salmoniformes</taxon>
        <taxon>Salmonidae</taxon>
        <taxon>Salmoninae</taxon>
        <taxon>Oncorhynchus</taxon>
    </lineage>
</organism>
<dbReference type="Proteomes" id="UP000193380">
    <property type="component" value="Unassembled WGS sequence"/>
</dbReference>
<proteinExistence type="predicted"/>
<dbReference type="STRING" id="8022.A0A060W5U8"/>
<dbReference type="AlphaFoldDB" id="A0A060W5U8"/>
<gene>
    <name evidence="2" type="ORF">GSONMT00080842001</name>
</gene>
<feature type="region of interest" description="Disordered" evidence="1">
    <location>
        <begin position="108"/>
        <end position="127"/>
    </location>
</feature>
<reference evidence="2" key="1">
    <citation type="journal article" date="2014" name="Nat. Commun.">
        <title>The rainbow trout genome provides novel insights into evolution after whole-genome duplication in vertebrates.</title>
        <authorList>
            <person name="Berthelot C."/>
            <person name="Brunet F."/>
            <person name="Chalopin D."/>
            <person name="Juanchich A."/>
            <person name="Bernard M."/>
            <person name="Noel B."/>
            <person name="Bento P."/>
            <person name="Da Silva C."/>
            <person name="Labadie K."/>
            <person name="Alberti A."/>
            <person name="Aury J.M."/>
            <person name="Louis A."/>
            <person name="Dehais P."/>
            <person name="Bardou P."/>
            <person name="Montfort J."/>
            <person name="Klopp C."/>
            <person name="Cabau C."/>
            <person name="Gaspin C."/>
            <person name="Thorgaard G.H."/>
            <person name="Boussaha M."/>
            <person name="Quillet E."/>
            <person name="Guyomard R."/>
            <person name="Galiana D."/>
            <person name="Bobe J."/>
            <person name="Volff J.N."/>
            <person name="Genet C."/>
            <person name="Wincker P."/>
            <person name="Jaillon O."/>
            <person name="Roest Crollius H."/>
            <person name="Guiguen Y."/>
        </authorList>
    </citation>
    <scope>NUCLEOTIDE SEQUENCE [LARGE SCALE GENOMIC DNA]</scope>
</reference>
<evidence type="ECO:0000256" key="1">
    <source>
        <dbReference type="SAM" id="MobiDB-lite"/>
    </source>
</evidence>
<dbReference type="PaxDb" id="8022-A0A060W5U8"/>
<feature type="compositionally biased region" description="Low complexity" evidence="1">
    <location>
        <begin position="108"/>
        <end position="117"/>
    </location>
</feature>
<protein>
    <submittedName>
        <fullName evidence="2">Uncharacterized protein</fullName>
    </submittedName>
</protein>
<evidence type="ECO:0000313" key="2">
    <source>
        <dbReference type="EMBL" id="CDQ59935.1"/>
    </source>
</evidence>
<dbReference type="EMBL" id="FR904338">
    <property type="protein sequence ID" value="CDQ59935.1"/>
    <property type="molecule type" value="Genomic_DNA"/>
</dbReference>
<sequence>MSVIKCCSAFLTTLSTKLLLFSRATKKDLGKLQLTQNKAARLALGCTQRANLNNIHVNLSWLKVEARLTSSLLVFMRGFDMLNAPSYLNYWHTARTPMHTPQDMLQEVSSQSPSPEQTMGGVQYYST</sequence>
<name>A0A060W5U8_ONCMY</name>
<evidence type="ECO:0000313" key="3">
    <source>
        <dbReference type="Proteomes" id="UP000193380"/>
    </source>
</evidence>
<reference evidence="2" key="2">
    <citation type="submission" date="2014-03" db="EMBL/GenBank/DDBJ databases">
        <authorList>
            <person name="Genoscope - CEA"/>
        </authorList>
    </citation>
    <scope>NUCLEOTIDE SEQUENCE</scope>
</reference>
<accession>A0A060W5U8</accession>